<sequence>MADGTYRFQQPVAGQFYFQQQTQQHNHTNAHQRHLVRNGTGSPTGRLKFNTDTPSPSRSPPLNQSPGHNPYNMYSQGQHVMMNGGQTHQRFGMPMQKFQHPSHHPHHAQQHPHHQHPHSQTTHAAIGHQHNFSSGTLSSTAPHFTPTHIPNGTTTNVDEEVEEPMNEHWQQQLQLAAESRQANSPHYYARAVAQQTKGIQLTANQAETNENGTEERNRAKTTKGTPGRQDWMALDFGGQGLRAISPALFNYTFLEKLYLNHNKLKTLPPTIGQLKSLTHLDVSGNELTELPEEIGMLINLKKLLLFDNNLHSLPYEMGYLYQLDTLGIEGNPLNDVFKSRIMQEGTKALITYLKEEMPVHLPPSERDWVVLDDSSRNPAKGQSDNFTALSYNTLCDRSATHQQHGYAPSRALAWEYRRDLILNEIKGYNADIVCLQEIDQGSYHGFFREQLAYNDYKGVYWPKGRAQGMPEEEAKVVDGCATFFKGSKYILLEKNMIHFGQTAVRRPDAKGQDDIYNRLWQKDNIAVVTYLENRLSGERLIVVNVHLYWDPAYKDVKLIQAAILMEEVTQLAEKYSKIPACTDKTAFRFSEPENSAEGDGTATPVEPAPSVEYSSGSQIPLIICGDFNSYPGSAVYELMTRGHLIEDHPDLEKRLYGNLSRRGMSYPFNLKSAYGAIGELDFTNYTPDFADVIDYIWYTSNALQVTGLLGAVDKEYLQRVPGFPNYHFPSDHLALMAEFSFKSKKGKVVEVDFGPQRDRDRDRDRDKNRDRDRDRDRAT</sequence>
<dbReference type="Gene3D" id="3.80.10.10">
    <property type="entry name" value="Ribonuclease Inhibitor"/>
    <property type="match status" value="1"/>
</dbReference>
<comment type="similarity">
    <text evidence="5">Belongs to the CCR4/nocturin family.</text>
</comment>
<dbReference type="FunFam" id="3.80.10.10:FF:000447">
    <property type="entry name" value="Glucose-repressible alcohol dehydrogenase transcriptional effector"/>
    <property type="match status" value="1"/>
</dbReference>
<dbReference type="PANTHER" id="PTHR12121:SF100">
    <property type="entry name" value="POLY(A)-SPECIFIC RIBONUCLEASE"/>
    <property type="match status" value="1"/>
</dbReference>
<evidence type="ECO:0000256" key="21">
    <source>
        <dbReference type="ARBA" id="ARBA00031469"/>
    </source>
</evidence>
<dbReference type="EMBL" id="LDEV01003254">
    <property type="protein sequence ID" value="KLJ06196.1"/>
    <property type="molecule type" value="Genomic_DNA"/>
</dbReference>
<evidence type="ECO:0000256" key="5">
    <source>
        <dbReference type="ARBA" id="ARBA00010774"/>
    </source>
</evidence>
<name>A0A0H1BAB2_9EURO</name>
<evidence type="ECO:0000256" key="8">
    <source>
        <dbReference type="ARBA" id="ARBA00022614"/>
    </source>
</evidence>
<evidence type="ECO:0000256" key="22">
    <source>
        <dbReference type="ARBA" id="ARBA00033317"/>
    </source>
</evidence>
<evidence type="ECO:0000259" key="25">
    <source>
        <dbReference type="Pfam" id="PF03372"/>
    </source>
</evidence>
<dbReference type="InterPro" id="IPR032675">
    <property type="entry name" value="LRR_dom_sf"/>
</dbReference>
<keyword evidence="10" id="KW-0479">Metal-binding</keyword>
<dbReference type="InterPro" id="IPR001611">
    <property type="entry name" value="Leu-rich_rpt"/>
</dbReference>
<dbReference type="Proteomes" id="UP000053573">
    <property type="component" value="Unassembled WGS sequence"/>
</dbReference>
<evidence type="ECO:0000256" key="1">
    <source>
        <dbReference type="ARBA" id="ARBA00001663"/>
    </source>
</evidence>
<keyword evidence="8" id="KW-0433">Leucine-rich repeat</keyword>
<keyword evidence="17" id="KW-0804">Transcription</keyword>
<evidence type="ECO:0000256" key="13">
    <source>
        <dbReference type="ARBA" id="ARBA00022839"/>
    </source>
</evidence>
<dbReference type="InterPro" id="IPR036691">
    <property type="entry name" value="Endo/exonu/phosph_ase_sf"/>
</dbReference>
<evidence type="ECO:0000256" key="4">
    <source>
        <dbReference type="ARBA" id="ARBA00004496"/>
    </source>
</evidence>
<dbReference type="EC" id="3.1.13.4" evidence="6"/>
<evidence type="ECO:0000256" key="14">
    <source>
        <dbReference type="ARBA" id="ARBA00022842"/>
    </source>
</evidence>
<dbReference type="SMART" id="SM00369">
    <property type="entry name" value="LRR_TYP"/>
    <property type="match status" value="3"/>
</dbReference>
<evidence type="ECO:0000256" key="11">
    <source>
        <dbReference type="ARBA" id="ARBA00022737"/>
    </source>
</evidence>
<evidence type="ECO:0000256" key="17">
    <source>
        <dbReference type="ARBA" id="ARBA00023163"/>
    </source>
</evidence>
<evidence type="ECO:0000313" key="26">
    <source>
        <dbReference type="EMBL" id="KLJ06196.1"/>
    </source>
</evidence>
<feature type="compositionally biased region" description="Polar residues" evidence="24">
    <location>
        <begin position="130"/>
        <end position="154"/>
    </location>
</feature>
<feature type="compositionally biased region" description="Basic residues" evidence="24">
    <location>
        <begin position="100"/>
        <end position="117"/>
    </location>
</feature>
<keyword evidence="9" id="KW-0540">Nuclease</keyword>
<reference evidence="27" key="1">
    <citation type="journal article" date="2015" name="PLoS Genet.">
        <title>The dynamic genome and transcriptome of the human fungal pathogen Blastomyces and close relative Emmonsia.</title>
        <authorList>
            <person name="Munoz J.F."/>
            <person name="Gauthier G.M."/>
            <person name="Desjardins C.A."/>
            <person name="Gallo J.E."/>
            <person name="Holder J."/>
            <person name="Sullivan T.D."/>
            <person name="Marty A.J."/>
            <person name="Carmen J.C."/>
            <person name="Chen Z."/>
            <person name="Ding L."/>
            <person name="Gujja S."/>
            <person name="Magrini V."/>
            <person name="Misas E."/>
            <person name="Mitreva M."/>
            <person name="Priest M."/>
            <person name="Saif S."/>
            <person name="Whiston E.A."/>
            <person name="Young S."/>
            <person name="Zeng Q."/>
            <person name="Goldman W.E."/>
            <person name="Mardis E.R."/>
            <person name="Taylor J.W."/>
            <person name="McEwen J.G."/>
            <person name="Clay O.K."/>
            <person name="Klein B.S."/>
            <person name="Cuomo C.A."/>
        </authorList>
    </citation>
    <scope>NUCLEOTIDE SEQUENCE [LARGE SCALE GENOMIC DNA]</scope>
    <source>
        <strain evidence="27">UAMH 139</strain>
    </source>
</reference>
<protein>
    <recommendedName>
        <fullName evidence="19">CCR4-Not complex 3'-5'-exoribonuclease subunit Ccr4</fullName>
        <ecNumber evidence="6">3.1.13.4</ecNumber>
    </recommendedName>
    <alternativeName>
        <fullName evidence="20">Carbon catabolite repressor protein 4</fullName>
    </alternativeName>
    <alternativeName>
        <fullName evidence="21">Cytoplasmic deadenylase</fullName>
    </alternativeName>
    <alternativeName>
        <fullName evidence="22">Glucose-repressible alcohol dehydrogenase transcriptional effector</fullName>
    </alternativeName>
</protein>
<keyword evidence="14" id="KW-0460">Magnesium</keyword>
<evidence type="ECO:0000256" key="9">
    <source>
        <dbReference type="ARBA" id="ARBA00022722"/>
    </source>
</evidence>
<dbReference type="InterPro" id="IPR003591">
    <property type="entry name" value="Leu-rich_rpt_typical-subtyp"/>
</dbReference>
<keyword evidence="15" id="KW-0694">RNA-binding</keyword>
<keyword evidence="27" id="KW-1185">Reference proteome</keyword>
<dbReference type="GO" id="GO:0005634">
    <property type="term" value="C:nucleus"/>
    <property type="evidence" value="ECO:0007669"/>
    <property type="project" value="UniProtKB-SubCell"/>
</dbReference>
<proteinExistence type="inferred from homology"/>
<comment type="subcellular location">
    <subcellularLocation>
        <location evidence="4">Cytoplasm</location>
    </subcellularLocation>
    <subcellularLocation>
        <location evidence="3">Nucleus</location>
    </subcellularLocation>
</comment>
<evidence type="ECO:0000256" key="15">
    <source>
        <dbReference type="ARBA" id="ARBA00022884"/>
    </source>
</evidence>
<evidence type="ECO:0000313" key="27">
    <source>
        <dbReference type="Proteomes" id="UP000053573"/>
    </source>
</evidence>
<dbReference type="CDD" id="cd09097">
    <property type="entry name" value="Deadenylase_CCR4"/>
    <property type="match status" value="1"/>
</dbReference>
<dbReference type="InterPro" id="IPR025875">
    <property type="entry name" value="Leu-rich_rpt_4"/>
</dbReference>
<feature type="region of interest" description="Disordered" evidence="24">
    <location>
        <begin position="205"/>
        <end position="229"/>
    </location>
</feature>
<dbReference type="AlphaFoldDB" id="A0A0H1BAB2"/>
<evidence type="ECO:0000256" key="10">
    <source>
        <dbReference type="ARBA" id="ARBA00022723"/>
    </source>
</evidence>
<dbReference type="SUPFAM" id="SSF56219">
    <property type="entry name" value="DNase I-like"/>
    <property type="match status" value="1"/>
</dbReference>
<feature type="domain" description="Endonuclease/exonuclease/phosphatase" evidence="25">
    <location>
        <begin position="389"/>
        <end position="732"/>
    </location>
</feature>
<evidence type="ECO:0000256" key="19">
    <source>
        <dbReference type="ARBA" id="ARBA00023475"/>
    </source>
</evidence>
<keyword evidence="13" id="KW-0269">Exonuclease</keyword>
<feature type="region of interest" description="Disordered" evidence="24">
    <location>
        <begin position="96"/>
        <end position="154"/>
    </location>
</feature>
<evidence type="ECO:0000256" key="18">
    <source>
        <dbReference type="ARBA" id="ARBA00023242"/>
    </source>
</evidence>
<dbReference type="GO" id="GO:0004535">
    <property type="term" value="F:poly(A)-specific ribonuclease activity"/>
    <property type="evidence" value="ECO:0007669"/>
    <property type="project" value="UniProtKB-EC"/>
</dbReference>
<feature type="compositionally biased region" description="Polar residues" evidence="24">
    <location>
        <begin position="50"/>
        <end position="74"/>
    </location>
</feature>
<dbReference type="STRING" id="2060906.A0A0H1BAB2"/>
<dbReference type="GO" id="GO:0003723">
    <property type="term" value="F:RNA binding"/>
    <property type="evidence" value="ECO:0007669"/>
    <property type="project" value="UniProtKB-KW"/>
</dbReference>
<comment type="caution">
    <text evidence="26">The sequence shown here is derived from an EMBL/GenBank/DDBJ whole genome shotgun (WGS) entry which is preliminary data.</text>
</comment>
<dbReference type="SUPFAM" id="SSF52058">
    <property type="entry name" value="L domain-like"/>
    <property type="match status" value="1"/>
</dbReference>
<evidence type="ECO:0000256" key="6">
    <source>
        <dbReference type="ARBA" id="ARBA00012161"/>
    </source>
</evidence>
<evidence type="ECO:0000256" key="23">
    <source>
        <dbReference type="ARBA" id="ARBA00045495"/>
    </source>
</evidence>
<evidence type="ECO:0000256" key="16">
    <source>
        <dbReference type="ARBA" id="ARBA00023015"/>
    </source>
</evidence>
<evidence type="ECO:0000256" key="2">
    <source>
        <dbReference type="ARBA" id="ARBA00001946"/>
    </source>
</evidence>
<evidence type="ECO:0000256" key="20">
    <source>
        <dbReference type="ARBA" id="ARBA00030493"/>
    </source>
</evidence>
<accession>A0A0H1BAB2</accession>
<evidence type="ECO:0000256" key="12">
    <source>
        <dbReference type="ARBA" id="ARBA00022801"/>
    </source>
</evidence>
<keyword evidence="11" id="KW-0677">Repeat</keyword>
<dbReference type="OrthoDB" id="428734at2759"/>
<comment type="function">
    <text evidence="23">Acts as a catalytic component of the CCR4-NOT core complex, which in the nucleus seems to be a general transcription factor, and in the cytoplasm the major mRNA deadenylase involved in mRNA turnover. Ccr4 has 3'-5' RNase activity with a strong preference for polyadenylated substrates and also low exonuclease activity towards single-stranded DNA.</text>
</comment>
<keyword evidence="16" id="KW-0805">Transcription regulation</keyword>
<evidence type="ECO:0000256" key="7">
    <source>
        <dbReference type="ARBA" id="ARBA00022490"/>
    </source>
</evidence>
<comment type="cofactor">
    <cofactor evidence="2">
        <name>Mg(2+)</name>
        <dbReference type="ChEBI" id="CHEBI:18420"/>
    </cofactor>
</comment>
<dbReference type="Gene3D" id="3.60.10.10">
    <property type="entry name" value="Endonuclease/exonuclease/phosphatase"/>
    <property type="match status" value="1"/>
</dbReference>
<dbReference type="Pfam" id="PF12799">
    <property type="entry name" value="LRR_4"/>
    <property type="match status" value="1"/>
</dbReference>
<feature type="region of interest" description="Disordered" evidence="24">
    <location>
        <begin position="750"/>
        <end position="779"/>
    </location>
</feature>
<feature type="region of interest" description="Disordered" evidence="24">
    <location>
        <begin position="21"/>
        <end position="74"/>
    </location>
</feature>
<organism evidence="26 27">
    <name type="scientific">Blastomyces silverae</name>
    <dbReference type="NCBI Taxonomy" id="2060906"/>
    <lineage>
        <taxon>Eukaryota</taxon>
        <taxon>Fungi</taxon>
        <taxon>Dikarya</taxon>
        <taxon>Ascomycota</taxon>
        <taxon>Pezizomycotina</taxon>
        <taxon>Eurotiomycetes</taxon>
        <taxon>Eurotiomycetidae</taxon>
        <taxon>Onygenales</taxon>
        <taxon>Ajellomycetaceae</taxon>
        <taxon>Blastomyces</taxon>
    </lineage>
</organism>
<evidence type="ECO:0000256" key="3">
    <source>
        <dbReference type="ARBA" id="ARBA00004123"/>
    </source>
</evidence>
<dbReference type="GO" id="GO:0046872">
    <property type="term" value="F:metal ion binding"/>
    <property type="evidence" value="ECO:0007669"/>
    <property type="project" value="UniProtKB-KW"/>
</dbReference>
<keyword evidence="18" id="KW-0539">Nucleus</keyword>
<dbReference type="PANTHER" id="PTHR12121">
    <property type="entry name" value="CARBON CATABOLITE REPRESSOR PROTEIN 4"/>
    <property type="match status" value="1"/>
</dbReference>
<dbReference type="InterPro" id="IPR050410">
    <property type="entry name" value="CCR4/nocturin_mRNA_transcr"/>
</dbReference>
<dbReference type="PROSITE" id="PS51450">
    <property type="entry name" value="LRR"/>
    <property type="match status" value="2"/>
</dbReference>
<keyword evidence="7" id="KW-0963">Cytoplasm</keyword>
<keyword evidence="12" id="KW-0378">Hydrolase</keyword>
<comment type="catalytic activity">
    <reaction evidence="1">
        <text>Exonucleolytic cleavage of poly(A) to 5'-AMP.</text>
        <dbReference type="EC" id="3.1.13.4"/>
    </reaction>
</comment>
<gene>
    <name evidence="26" type="ORF">EMPG_10377</name>
</gene>
<evidence type="ECO:0000256" key="24">
    <source>
        <dbReference type="SAM" id="MobiDB-lite"/>
    </source>
</evidence>
<dbReference type="GO" id="GO:0005737">
    <property type="term" value="C:cytoplasm"/>
    <property type="evidence" value="ECO:0007669"/>
    <property type="project" value="UniProtKB-SubCell"/>
</dbReference>
<dbReference type="Pfam" id="PF03372">
    <property type="entry name" value="Exo_endo_phos"/>
    <property type="match status" value="1"/>
</dbReference>
<dbReference type="FunFam" id="3.60.10.10:FF:000037">
    <property type="entry name" value="Glucose-repressible alcohol dehydrogenase transcriptional effector"/>
    <property type="match status" value="1"/>
</dbReference>
<dbReference type="InterPro" id="IPR005135">
    <property type="entry name" value="Endo/exonuclease/phosphatase"/>
</dbReference>